<evidence type="ECO:0000256" key="1">
    <source>
        <dbReference type="ARBA" id="ARBA00004123"/>
    </source>
</evidence>
<evidence type="ECO:0000256" key="8">
    <source>
        <dbReference type="ARBA" id="ARBA00023274"/>
    </source>
</evidence>
<dbReference type="PANTHER" id="PTHR11593:SF47">
    <property type="entry name" value="LARGE RIBOSOMAL SUBUNIT PROTEIN UL22Y"/>
    <property type="match status" value="1"/>
</dbReference>
<gene>
    <name evidence="11" type="ORF">V6N12_006192</name>
</gene>
<dbReference type="InterPro" id="IPR057265">
    <property type="entry name" value="Ribosomal_uL22_arc-type"/>
</dbReference>
<evidence type="ECO:0000256" key="10">
    <source>
        <dbReference type="SAM" id="MobiDB-lite"/>
    </source>
</evidence>
<evidence type="ECO:0000313" key="12">
    <source>
        <dbReference type="Proteomes" id="UP001472677"/>
    </source>
</evidence>
<dbReference type="InterPro" id="IPR018260">
    <property type="entry name" value="Ribosomal_uL22_CS"/>
</dbReference>
<dbReference type="CDD" id="cd10017">
    <property type="entry name" value="B3_DNA"/>
    <property type="match status" value="1"/>
</dbReference>
<dbReference type="InterPro" id="IPR015300">
    <property type="entry name" value="DNA-bd_pseudobarrel_sf"/>
</dbReference>
<keyword evidence="3 9" id="KW-0689">Ribosomal protein</keyword>
<dbReference type="CDD" id="cd00336">
    <property type="entry name" value="Ribosomal_L22"/>
    <property type="match status" value="1"/>
</dbReference>
<dbReference type="PROSITE" id="PS00464">
    <property type="entry name" value="RIBOSOMAL_L22"/>
    <property type="match status" value="1"/>
</dbReference>
<feature type="compositionally biased region" description="Low complexity" evidence="10">
    <location>
        <begin position="435"/>
        <end position="444"/>
    </location>
</feature>
<accession>A0ABR2EXI8</accession>
<feature type="region of interest" description="Disordered" evidence="10">
    <location>
        <begin position="424"/>
        <end position="444"/>
    </location>
</feature>
<reference evidence="11 12" key="1">
    <citation type="journal article" date="2024" name="G3 (Bethesda)">
        <title>Genome assembly of Hibiscus sabdariffa L. provides insights into metabolisms of medicinal natural products.</title>
        <authorList>
            <person name="Kim T."/>
        </authorList>
    </citation>
    <scope>NUCLEOTIDE SEQUENCE [LARGE SCALE GENOMIC DNA]</scope>
    <source>
        <strain evidence="11">TK-2024</strain>
        <tissue evidence="11">Old leaves</tissue>
    </source>
</reference>
<dbReference type="SUPFAM" id="SSF101936">
    <property type="entry name" value="DNA-binding pseudobarrel domain"/>
    <property type="match status" value="1"/>
</dbReference>
<keyword evidence="7" id="KW-0539">Nucleus</keyword>
<proteinExistence type="inferred from homology"/>
<keyword evidence="12" id="KW-1185">Reference proteome</keyword>
<dbReference type="Proteomes" id="UP001472677">
    <property type="component" value="Unassembled WGS sequence"/>
</dbReference>
<evidence type="ECO:0000313" key="11">
    <source>
        <dbReference type="EMBL" id="KAK8567612.1"/>
    </source>
</evidence>
<keyword evidence="4" id="KW-0805">Transcription regulation</keyword>
<dbReference type="Pfam" id="PF00237">
    <property type="entry name" value="Ribosomal_L22"/>
    <property type="match status" value="1"/>
</dbReference>
<feature type="region of interest" description="Disordered" evidence="10">
    <location>
        <begin position="105"/>
        <end position="139"/>
    </location>
</feature>
<dbReference type="InterPro" id="IPR036394">
    <property type="entry name" value="Ribosomal_uL22_sf"/>
</dbReference>
<feature type="compositionally biased region" description="Basic and acidic residues" evidence="10">
    <location>
        <begin position="424"/>
        <end position="434"/>
    </location>
</feature>
<comment type="subcellular location">
    <subcellularLocation>
        <location evidence="1">Nucleus</location>
    </subcellularLocation>
</comment>
<name>A0ABR2EXI8_9ROSI</name>
<comment type="similarity">
    <text evidence="2 9">Belongs to the universal ribosomal protein uL22 family.</text>
</comment>
<keyword evidence="5" id="KW-0238">DNA-binding</keyword>
<evidence type="ECO:0000256" key="5">
    <source>
        <dbReference type="ARBA" id="ARBA00023125"/>
    </source>
</evidence>
<dbReference type="InterPro" id="IPR005508">
    <property type="entry name" value="At2g31720-like"/>
</dbReference>
<dbReference type="NCBIfam" id="TIGR01038">
    <property type="entry name" value="uL22_arch_euk"/>
    <property type="match status" value="1"/>
</dbReference>
<dbReference type="EMBL" id="JBBPBM010000009">
    <property type="protein sequence ID" value="KAK8567612.1"/>
    <property type="molecule type" value="Genomic_DNA"/>
</dbReference>
<dbReference type="HAMAP" id="MF_01331_A">
    <property type="entry name" value="Ribosomal_uL22_A"/>
    <property type="match status" value="1"/>
</dbReference>
<evidence type="ECO:0000256" key="7">
    <source>
        <dbReference type="ARBA" id="ARBA00023242"/>
    </source>
</evidence>
<dbReference type="PANTHER" id="PTHR11593">
    <property type="entry name" value="60S RIBOSOMAL PROTEIN L17"/>
    <property type="match status" value="1"/>
</dbReference>
<dbReference type="SUPFAM" id="SSF54843">
    <property type="entry name" value="Ribosomal protein L22"/>
    <property type="match status" value="1"/>
</dbReference>
<evidence type="ECO:0000256" key="4">
    <source>
        <dbReference type="ARBA" id="ARBA00023015"/>
    </source>
</evidence>
<dbReference type="InterPro" id="IPR003340">
    <property type="entry name" value="B3_DNA-bd"/>
</dbReference>
<dbReference type="InterPro" id="IPR001063">
    <property type="entry name" value="Ribosomal_uL22"/>
</dbReference>
<dbReference type="InterPro" id="IPR005721">
    <property type="entry name" value="Ribosomal_uL22_euk/arc"/>
</dbReference>
<dbReference type="Gene3D" id="2.40.330.10">
    <property type="entry name" value="DNA-binding pseudobarrel domain"/>
    <property type="match status" value="1"/>
</dbReference>
<evidence type="ECO:0000256" key="9">
    <source>
        <dbReference type="RuleBase" id="RU004005"/>
    </source>
</evidence>
<keyword evidence="8 9" id="KW-0687">Ribonucleoprotein</keyword>
<sequence>MAEVSLAPDWSRFECLVEISVQIAKIEEEKSQRNHDHGQSLCKKENSGLKLRFIFNNNAGKKRKSEFKGEDGDGEWECRLKPELERSKEQRFTFNKNAVKKAKRKFKEEDGDEEWENGLKPKLKRSKNQRPPCPIPTPDLPDRFKQYISEIMGGSGLGLVIQKVLFFSDVNPTASRLSIPFSQVKTHDFLNTTEADALANQIPMEVCLLDPSMEKTTVTLNRWLMGKTSLYVMTESWNSVVKNNKLNKGDIVQLWSFRAAEEVAQITSLAVMVKYSKEPDNPTKSCKARGSDLRVHFKNTRETAFAIRKLPLVKAKRYLEDVMAHKQAIPFRRFCRGVGRTAQAKNRHSNGQGRWPVKSAKFILDLLKNAESNAEVKGLDVDALHISHIQVNQAQKQRRRTYRAHGRINPYMSSPCHIELTLSEKEEPVKKEPETQLAASKSKKSQFQTSSLRFLTSLSDGLARAKASRADNAGTAIGVCSGFARCRLCVGIVSDDDACICRWRDPHRLDYCSELALLQPPPAQLVGSQRGRAISQVTGSCEFEEERRRQEKNRRLFKAYALSRDSRKKRLKPVPKKWIKMFCLHYKSLHQT</sequence>
<evidence type="ECO:0000256" key="6">
    <source>
        <dbReference type="ARBA" id="ARBA00023163"/>
    </source>
</evidence>
<evidence type="ECO:0000256" key="3">
    <source>
        <dbReference type="ARBA" id="ARBA00022980"/>
    </source>
</evidence>
<dbReference type="Pfam" id="PF03754">
    <property type="entry name" value="At2g31720-like"/>
    <property type="match status" value="1"/>
</dbReference>
<organism evidence="11 12">
    <name type="scientific">Hibiscus sabdariffa</name>
    <name type="common">roselle</name>
    <dbReference type="NCBI Taxonomy" id="183260"/>
    <lineage>
        <taxon>Eukaryota</taxon>
        <taxon>Viridiplantae</taxon>
        <taxon>Streptophyta</taxon>
        <taxon>Embryophyta</taxon>
        <taxon>Tracheophyta</taxon>
        <taxon>Spermatophyta</taxon>
        <taxon>Magnoliopsida</taxon>
        <taxon>eudicotyledons</taxon>
        <taxon>Gunneridae</taxon>
        <taxon>Pentapetalae</taxon>
        <taxon>rosids</taxon>
        <taxon>malvids</taxon>
        <taxon>Malvales</taxon>
        <taxon>Malvaceae</taxon>
        <taxon>Malvoideae</taxon>
        <taxon>Hibiscus</taxon>
    </lineage>
</organism>
<comment type="caution">
    <text evidence="11">The sequence shown here is derived from an EMBL/GenBank/DDBJ whole genome shotgun (WGS) entry which is preliminary data.</text>
</comment>
<protein>
    <submittedName>
        <fullName evidence="11">Uncharacterized protein</fullName>
    </submittedName>
</protein>
<evidence type="ECO:0000256" key="2">
    <source>
        <dbReference type="ARBA" id="ARBA00009451"/>
    </source>
</evidence>
<dbReference type="Gene3D" id="3.90.470.10">
    <property type="entry name" value="Ribosomal protein L22/L17"/>
    <property type="match status" value="1"/>
</dbReference>
<keyword evidence="6" id="KW-0804">Transcription</keyword>